<dbReference type="GO" id="GO:0000166">
    <property type="term" value="F:nucleotide binding"/>
    <property type="evidence" value="ECO:0007669"/>
    <property type="project" value="UniProtKB-KW"/>
</dbReference>
<dbReference type="GO" id="GO:0004540">
    <property type="term" value="F:RNA nuclease activity"/>
    <property type="evidence" value="ECO:0007669"/>
    <property type="project" value="InterPro"/>
</dbReference>
<dbReference type="InterPro" id="IPR051813">
    <property type="entry name" value="HepT_RNase_toxin"/>
</dbReference>
<dbReference type="PANTHER" id="PTHR34139">
    <property type="entry name" value="UPF0331 PROTEIN MJ0127"/>
    <property type="match status" value="1"/>
</dbReference>
<proteinExistence type="predicted"/>
<evidence type="ECO:0000256" key="4">
    <source>
        <dbReference type="ARBA" id="ARBA00022741"/>
    </source>
</evidence>
<dbReference type="GO" id="GO:0110001">
    <property type="term" value="C:toxin-antitoxin complex"/>
    <property type="evidence" value="ECO:0007669"/>
    <property type="project" value="InterPro"/>
</dbReference>
<evidence type="ECO:0000256" key="1">
    <source>
        <dbReference type="ARBA" id="ARBA00022553"/>
    </source>
</evidence>
<evidence type="ECO:0000256" key="2">
    <source>
        <dbReference type="ARBA" id="ARBA00022649"/>
    </source>
</evidence>
<dbReference type="AlphaFoldDB" id="A0A1F4TL58"/>
<evidence type="ECO:0000256" key="5">
    <source>
        <dbReference type="ARBA" id="ARBA00022801"/>
    </source>
</evidence>
<comment type="caution">
    <text evidence="6">The sequence shown here is derived from an EMBL/GenBank/DDBJ whole genome shotgun (WGS) entry which is preliminary data.</text>
</comment>
<organism evidence="6 7">
    <name type="scientific">candidate division WOR-1 bacterium RIFOXYC2_FULL_41_25</name>
    <dbReference type="NCBI Taxonomy" id="1802586"/>
    <lineage>
        <taxon>Bacteria</taxon>
        <taxon>Bacillati</taxon>
        <taxon>Saganbacteria</taxon>
    </lineage>
</organism>
<sequence>MTAKNNTIYIKHILDAIKKVEEYTNKFDENKFSGDTLVQDGVIRQIEIIGEATKNISDEFRNKHNHIPWKDIARMRDKLIHGYFGVDINAVWDTAKKDLPNLKAEITKIVS</sequence>
<dbReference type="GO" id="GO:0016787">
    <property type="term" value="F:hydrolase activity"/>
    <property type="evidence" value="ECO:0007669"/>
    <property type="project" value="UniProtKB-KW"/>
</dbReference>
<dbReference type="EMBL" id="MEUI01000037">
    <property type="protein sequence ID" value="OGC33319.1"/>
    <property type="molecule type" value="Genomic_DNA"/>
</dbReference>
<evidence type="ECO:0000256" key="3">
    <source>
        <dbReference type="ARBA" id="ARBA00022722"/>
    </source>
</evidence>
<keyword evidence="4" id="KW-0547">Nucleotide-binding</keyword>
<name>A0A1F4TL58_UNCSA</name>
<dbReference type="Proteomes" id="UP000177309">
    <property type="component" value="Unassembled WGS sequence"/>
</dbReference>
<keyword evidence="2" id="KW-1277">Toxin-antitoxin system</keyword>
<reference evidence="6 7" key="1">
    <citation type="journal article" date="2016" name="Nat. Commun.">
        <title>Thousands of microbial genomes shed light on interconnected biogeochemical processes in an aquifer system.</title>
        <authorList>
            <person name="Anantharaman K."/>
            <person name="Brown C.T."/>
            <person name="Hug L.A."/>
            <person name="Sharon I."/>
            <person name="Castelle C.J."/>
            <person name="Probst A.J."/>
            <person name="Thomas B.C."/>
            <person name="Singh A."/>
            <person name="Wilkins M.J."/>
            <person name="Karaoz U."/>
            <person name="Brodie E.L."/>
            <person name="Williams K.H."/>
            <person name="Hubbard S.S."/>
            <person name="Banfield J.F."/>
        </authorList>
    </citation>
    <scope>NUCLEOTIDE SEQUENCE [LARGE SCALE GENOMIC DNA]</scope>
</reference>
<keyword evidence="5" id="KW-0378">Hydrolase</keyword>
<evidence type="ECO:0008006" key="8">
    <source>
        <dbReference type="Google" id="ProtNLM"/>
    </source>
</evidence>
<protein>
    <recommendedName>
        <fullName evidence="8">DUF86 domain-containing protein</fullName>
    </recommendedName>
</protein>
<evidence type="ECO:0000313" key="6">
    <source>
        <dbReference type="EMBL" id="OGC33319.1"/>
    </source>
</evidence>
<dbReference type="InterPro" id="IPR008201">
    <property type="entry name" value="HepT-like"/>
</dbReference>
<dbReference type="PANTHER" id="PTHR34139:SF1">
    <property type="entry name" value="RNASE MJ1380-RELATED"/>
    <property type="match status" value="1"/>
</dbReference>
<keyword evidence="3" id="KW-0540">Nuclease</keyword>
<evidence type="ECO:0000313" key="7">
    <source>
        <dbReference type="Proteomes" id="UP000177309"/>
    </source>
</evidence>
<dbReference type="Pfam" id="PF01934">
    <property type="entry name" value="HepT-like"/>
    <property type="match status" value="1"/>
</dbReference>
<gene>
    <name evidence="6" type="ORF">A2462_00025</name>
</gene>
<keyword evidence="1" id="KW-0597">Phosphoprotein</keyword>
<accession>A0A1F4TL58</accession>